<organism evidence="1 2">
    <name type="scientific">Arctium lappa</name>
    <name type="common">Greater burdock</name>
    <name type="synonym">Lappa major</name>
    <dbReference type="NCBI Taxonomy" id="4217"/>
    <lineage>
        <taxon>Eukaryota</taxon>
        <taxon>Viridiplantae</taxon>
        <taxon>Streptophyta</taxon>
        <taxon>Embryophyta</taxon>
        <taxon>Tracheophyta</taxon>
        <taxon>Spermatophyta</taxon>
        <taxon>Magnoliopsida</taxon>
        <taxon>eudicotyledons</taxon>
        <taxon>Gunneridae</taxon>
        <taxon>Pentapetalae</taxon>
        <taxon>asterids</taxon>
        <taxon>campanulids</taxon>
        <taxon>Asterales</taxon>
        <taxon>Asteraceae</taxon>
        <taxon>Carduoideae</taxon>
        <taxon>Cardueae</taxon>
        <taxon>Arctiinae</taxon>
        <taxon>Arctium</taxon>
    </lineage>
</organism>
<evidence type="ECO:0000313" key="2">
    <source>
        <dbReference type="Proteomes" id="UP001055879"/>
    </source>
</evidence>
<reference evidence="2" key="1">
    <citation type="journal article" date="2022" name="Mol. Ecol. Resour.">
        <title>The genomes of chicory, endive, great burdock and yacon provide insights into Asteraceae palaeo-polyploidization history and plant inulin production.</title>
        <authorList>
            <person name="Fan W."/>
            <person name="Wang S."/>
            <person name="Wang H."/>
            <person name="Wang A."/>
            <person name="Jiang F."/>
            <person name="Liu H."/>
            <person name="Zhao H."/>
            <person name="Xu D."/>
            <person name="Zhang Y."/>
        </authorList>
    </citation>
    <scope>NUCLEOTIDE SEQUENCE [LARGE SCALE GENOMIC DNA]</scope>
    <source>
        <strain evidence="2">cv. Niubang</strain>
    </source>
</reference>
<dbReference type="Proteomes" id="UP001055879">
    <property type="component" value="Linkage Group LG13"/>
</dbReference>
<name>A0ACB8Y7P5_ARCLA</name>
<dbReference type="EMBL" id="CM042059">
    <property type="protein sequence ID" value="KAI3680821.1"/>
    <property type="molecule type" value="Genomic_DNA"/>
</dbReference>
<accession>A0ACB8Y7P5</accession>
<comment type="caution">
    <text evidence="1">The sequence shown here is derived from an EMBL/GenBank/DDBJ whole genome shotgun (WGS) entry which is preliminary data.</text>
</comment>
<reference evidence="1 2" key="2">
    <citation type="journal article" date="2022" name="Mol. Ecol. Resour.">
        <title>The genomes of chicory, endive, great burdock and yacon provide insights into Asteraceae paleo-polyploidization history and plant inulin production.</title>
        <authorList>
            <person name="Fan W."/>
            <person name="Wang S."/>
            <person name="Wang H."/>
            <person name="Wang A."/>
            <person name="Jiang F."/>
            <person name="Liu H."/>
            <person name="Zhao H."/>
            <person name="Xu D."/>
            <person name="Zhang Y."/>
        </authorList>
    </citation>
    <scope>NUCLEOTIDE SEQUENCE [LARGE SCALE GENOMIC DNA]</scope>
    <source>
        <strain evidence="2">cv. Niubang</strain>
    </source>
</reference>
<protein>
    <submittedName>
        <fullName evidence="1">Uncharacterized protein</fullName>
    </submittedName>
</protein>
<proteinExistence type="predicted"/>
<sequence>MGTLAEQESLNYVKRMIYRLVFGYVVSWWCTPWRRKDEEHGGHVGIRRREKLRDGEEESGDAGGGRVRDVAGLGEEKG</sequence>
<evidence type="ECO:0000313" key="1">
    <source>
        <dbReference type="EMBL" id="KAI3680821.1"/>
    </source>
</evidence>
<keyword evidence="2" id="KW-1185">Reference proteome</keyword>
<gene>
    <name evidence="1" type="ORF">L6452_35597</name>
</gene>